<dbReference type="EMBL" id="LRPC01000012">
    <property type="protein sequence ID" value="KYG75992.1"/>
    <property type="molecule type" value="Genomic_DNA"/>
</dbReference>
<dbReference type="InterPro" id="IPR039425">
    <property type="entry name" value="RNA_pol_sigma-70-like"/>
</dbReference>
<dbReference type="SUPFAM" id="SSF88946">
    <property type="entry name" value="Sigma2 domain of RNA polymerase sigma factors"/>
    <property type="match status" value="1"/>
</dbReference>
<dbReference type="GO" id="GO:0003677">
    <property type="term" value="F:DNA binding"/>
    <property type="evidence" value="ECO:0007669"/>
    <property type="project" value="InterPro"/>
</dbReference>
<evidence type="ECO:0000259" key="5">
    <source>
        <dbReference type="Pfam" id="PF04542"/>
    </source>
</evidence>
<keyword evidence="2" id="KW-0805">Transcription regulation</keyword>
<evidence type="ECO:0008006" key="9">
    <source>
        <dbReference type="Google" id="ProtNLM"/>
    </source>
</evidence>
<dbReference type="SUPFAM" id="SSF88659">
    <property type="entry name" value="Sigma3 and sigma4 domains of RNA polymerase sigma factors"/>
    <property type="match status" value="1"/>
</dbReference>
<dbReference type="InterPro" id="IPR036388">
    <property type="entry name" value="WH-like_DNA-bd_sf"/>
</dbReference>
<dbReference type="InterPro" id="IPR014284">
    <property type="entry name" value="RNA_pol_sigma-70_dom"/>
</dbReference>
<dbReference type="Pfam" id="PF04542">
    <property type="entry name" value="Sigma70_r2"/>
    <property type="match status" value="1"/>
</dbReference>
<evidence type="ECO:0000256" key="1">
    <source>
        <dbReference type="ARBA" id="ARBA00010641"/>
    </source>
</evidence>
<dbReference type="InterPro" id="IPR014327">
    <property type="entry name" value="RNA_pol_sigma70_bacteroid"/>
</dbReference>
<dbReference type="STRING" id="333140.AWW68_09190"/>
<dbReference type="NCBIfam" id="TIGR02937">
    <property type="entry name" value="sigma70-ECF"/>
    <property type="match status" value="1"/>
</dbReference>
<keyword evidence="4" id="KW-0804">Transcription</keyword>
<reference evidence="7 8" key="1">
    <citation type="submission" date="2016-01" db="EMBL/GenBank/DDBJ databases">
        <title>Genome sequencing of Roseivirga spongicola UST030701-084.</title>
        <authorList>
            <person name="Selvaratnam C."/>
            <person name="Thevarajoo S."/>
            <person name="Goh K.M."/>
            <person name="Ee R."/>
            <person name="Chan K.-G."/>
            <person name="Chong C.S."/>
        </authorList>
    </citation>
    <scope>NUCLEOTIDE SEQUENCE [LARGE SCALE GENOMIC DNA]</scope>
    <source>
        <strain evidence="7 8">UST030701-084</strain>
    </source>
</reference>
<feature type="domain" description="RNA polymerase sigma factor 70 region 4 type 2" evidence="6">
    <location>
        <begin position="126"/>
        <end position="176"/>
    </location>
</feature>
<dbReference type="InterPro" id="IPR013249">
    <property type="entry name" value="RNA_pol_sigma70_r4_t2"/>
</dbReference>
<comment type="similarity">
    <text evidence="1">Belongs to the sigma-70 factor family. ECF subfamily.</text>
</comment>
<dbReference type="PANTHER" id="PTHR43133">
    <property type="entry name" value="RNA POLYMERASE ECF-TYPE SIGMA FACTO"/>
    <property type="match status" value="1"/>
</dbReference>
<dbReference type="Pfam" id="PF08281">
    <property type="entry name" value="Sigma70_r4_2"/>
    <property type="match status" value="1"/>
</dbReference>
<dbReference type="Gene3D" id="1.10.10.10">
    <property type="entry name" value="Winged helix-like DNA-binding domain superfamily/Winged helix DNA-binding domain"/>
    <property type="match status" value="1"/>
</dbReference>
<dbReference type="InterPro" id="IPR013324">
    <property type="entry name" value="RNA_pol_sigma_r3/r4-like"/>
</dbReference>
<name>A0A150XBE3_9BACT</name>
<protein>
    <recommendedName>
        <fullName evidence="9">RNA polymerase sigma-70 factor</fullName>
    </recommendedName>
</protein>
<evidence type="ECO:0000313" key="7">
    <source>
        <dbReference type="EMBL" id="KYG75992.1"/>
    </source>
</evidence>
<evidence type="ECO:0000259" key="6">
    <source>
        <dbReference type="Pfam" id="PF08281"/>
    </source>
</evidence>
<sequence length="190" mass="21882">MVKQEQAKLVSDRELIHLIQSGNRMAFNLLYDKFWEELFYYAFNVLNDRSLAEDVLHDVFTNLWVKRESLEISNLKSYLLVAVRNKSISQLSKVTFTAIDEVIIDGLSSAPDGETQLNEEDLRAVIESAAASLPERCKEIFLMSRFKELSNSEIAEYYNISVRTVENQISLALKHIRKSVRDVGFIVLFL</sequence>
<evidence type="ECO:0000256" key="2">
    <source>
        <dbReference type="ARBA" id="ARBA00023015"/>
    </source>
</evidence>
<keyword evidence="3" id="KW-0731">Sigma factor</keyword>
<organism evidence="7 8">
    <name type="scientific">Roseivirga spongicola</name>
    <dbReference type="NCBI Taxonomy" id="333140"/>
    <lineage>
        <taxon>Bacteria</taxon>
        <taxon>Pseudomonadati</taxon>
        <taxon>Bacteroidota</taxon>
        <taxon>Cytophagia</taxon>
        <taxon>Cytophagales</taxon>
        <taxon>Roseivirgaceae</taxon>
        <taxon>Roseivirga</taxon>
    </lineage>
</organism>
<gene>
    <name evidence="7" type="ORF">AWW68_09190</name>
</gene>
<dbReference type="PANTHER" id="PTHR43133:SF46">
    <property type="entry name" value="RNA POLYMERASE SIGMA-70 FACTOR ECF SUBFAMILY"/>
    <property type="match status" value="1"/>
</dbReference>
<dbReference type="AlphaFoldDB" id="A0A150XBE3"/>
<evidence type="ECO:0000313" key="8">
    <source>
        <dbReference type="Proteomes" id="UP000075606"/>
    </source>
</evidence>
<dbReference type="InterPro" id="IPR013325">
    <property type="entry name" value="RNA_pol_sigma_r2"/>
</dbReference>
<keyword evidence="8" id="KW-1185">Reference proteome</keyword>
<dbReference type="CDD" id="cd06171">
    <property type="entry name" value="Sigma70_r4"/>
    <property type="match status" value="1"/>
</dbReference>
<dbReference type="GO" id="GO:0006352">
    <property type="term" value="P:DNA-templated transcription initiation"/>
    <property type="evidence" value="ECO:0007669"/>
    <property type="project" value="InterPro"/>
</dbReference>
<dbReference type="Gene3D" id="1.10.1740.10">
    <property type="match status" value="1"/>
</dbReference>
<comment type="caution">
    <text evidence="7">The sequence shown here is derived from an EMBL/GenBank/DDBJ whole genome shotgun (WGS) entry which is preliminary data.</text>
</comment>
<evidence type="ECO:0000256" key="3">
    <source>
        <dbReference type="ARBA" id="ARBA00023082"/>
    </source>
</evidence>
<accession>A0A150XBE3</accession>
<dbReference type="Proteomes" id="UP000075606">
    <property type="component" value="Unassembled WGS sequence"/>
</dbReference>
<dbReference type="NCBIfam" id="TIGR02985">
    <property type="entry name" value="Sig70_bacteroi1"/>
    <property type="match status" value="1"/>
</dbReference>
<evidence type="ECO:0000256" key="4">
    <source>
        <dbReference type="ARBA" id="ARBA00023163"/>
    </source>
</evidence>
<dbReference type="InterPro" id="IPR007627">
    <property type="entry name" value="RNA_pol_sigma70_r2"/>
</dbReference>
<dbReference type="GO" id="GO:0016987">
    <property type="term" value="F:sigma factor activity"/>
    <property type="evidence" value="ECO:0007669"/>
    <property type="project" value="UniProtKB-KW"/>
</dbReference>
<proteinExistence type="inferred from homology"/>
<feature type="domain" description="RNA polymerase sigma-70 region 2" evidence="5">
    <location>
        <begin position="31"/>
        <end position="93"/>
    </location>
</feature>